<dbReference type="RefSeq" id="XP_024733089.1">
    <property type="nucleotide sequence ID" value="XM_024880831.1"/>
</dbReference>
<name>A0A2J6SZJ2_9HELO</name>
<reference evidence="1 2" key="1">
    <citation type="submission" date="2016-04" db="EMBL/GenBank/DDBJ databases">
        <title>A degradative enzymes factory behind the ericoid mycorrhizal symbiosis.</title>
        <authorList>
            <consortium name="DOE Joint Genome Institute"/>
            <person name="Martino E."/>
            <person name="Morin E."/>
            <person name="Grelet G."/>
            <person name="Kuo A."/>
            <person name="Kohler A."/>
            <person name="Daghino S."/>
            <person name="Barry K."/>
            <person name="Choi C."/>
            <person name="Cichocki N."/>
            <person name="Clum A."/>
            <person name="Copeland A."/>
            <person name="Hainaut M."/>
            <person name="Haridas S."/>
            <person name="Labutti K."/>
            <person name="Lindquist E."/>
            <person name="Lipzen A."/>
            <person name="Khouja H.-R."/>
            <person name="Murat C."/>
            <person name="Ohm R."/>
            <person name="Olson A."/>
            <person name="Spatafora J."/>
            <person name="Veneault-Fourrey C."/>
            <person name="Henrissat B."/>
            <person name="Grigoriev I."/>
            <person name="Martin F."/>
            <person name="Perotto S."/>
        </authorList>
    </citation>
    <scope>NUCLEOTIDE SEQUENCE [LARGE SCALE GENOMIC DNA]</scope>
    <source>
        <strain evidence="1 2">E</strain>
    </source>
</reference>
<proteinExistence type="predicted"/>
<dbReference type="AlphaFoldDB" id="A0A2J6SZJ2"/>
<dbReference type="InParanoid" id="A0A2J6SZJ2"/>
<protein>
    <submittedName>
        <fullName evidence="1">Uncharacterized protein</fullName>
    </submittedName>
</protein>
<evidence type="ECO:0000313" key="2">
    <source>
        <dbReference type="Proteomes" id="UP000235371"/>
    </source>
</evidence>
<keyword evidence="2" id="KW-1185">Reference proteome</keyword>
<gene>
    <name evidence="1" type="ORF">K444DRAFT_615979</name>
</gene>
<sequence>MCSFQLNIFSSVLLNAESQSLSAAGQAASATCRSTAQCFLLIFNTTSTPFATSTTRPAEQCLRLGLRKPSIHPYLPATFDSNEEGESLTRTLRNAVSPLVSLTKTQGLLSDEL</sequence>
<dbReference type="EMBL" id="KZ613848">
    <property type="protein sequence ID" value="PMD56185.1"/>
    <property type="molecule type" value="Genomic_DNA"/>
</dbReference>
<accession>A0A2J6SZJ2</accession>
<dbReference type="GeneID" id="36588908"/>
<organism evidence="1 2">
    <name type="scientific">Hyaloscypha bicolor E</name>
    <dbReference type="NCBI Taxonomy" id="1095630"/>
    <lineage>
        <taxon>Eukaryota</taxon>
        <taxon>Fungi</taxon>
        <taxon>Dikarya</taxon>
        <taxon>Ascomycota</taxon>
        <taxon>Pezizomycotina</taxon>
        <taxon>Leotiomycetes</taxon>
        <taxon>Helotiales</taxon>
        <taxon>Hyaloscyphaceae</taxon>
        <taxon>Hyaloscypha</taxon>
        <taxon>Hyaloscypha bicolor</taxon>
    </lineage>
</organism>
<evidence type="ECO:0000313" key="1">
    <source>
        <dbReference type="EMBL" id="PMD56185.1"/>
    </source>
</evidence>
<dbReference type="Proteomes" id="UP000235371">
    <property type="component" value="Unassembled WGS sequence"/>
</dbReference>